<sequence length="97" mass="11005">MTHNEALTEAQQDNNLDQNEREEPSIPADVPQTQALINAKCSGYFVHPLQWMQFLEQGETSGKIICPNEKCKAKVGNYDWAGNKGFCIHRSKVDELR</sequence>
<accession>A0ACA9NRW4</accession>
<dbReference type="Proteomes" id="UP000789525">
    <property type="component" value="Unassembled WGS sequence"/>
</dbReference>
<reference evidence="1" key="1">
    <citation type="submission" date="2021-06" db="EMBL/GenBank/DDBJ databases">
        <authorList>
            <person name="Kallberg Y."/>
            <person name="Tangrot J."/>
            <person name="Rosling A."/>
        </authorList>
    </citation>
    <scope>NUCLEOTIDE SEQUENCE</scope>
    <source>
        <strain evidence="1">CL356</strain>
    </source>
</reference>
<comment type="caution">
    <text evidence="1">The sequence shown here is derived from an EMBL/GenBank/DDBJ whole genome shotgun (WGS) entry which is preliminary data.</text>
</comment>
<proteinExistence type="predicted"/>
<protein>
    <submittedName>
        <fullName evidence="1">9042_t:CDS:1</fullName>
    </submittedName>
</protein>
<name>A0ACA9NRW4_9GLOM</name>
<evidence type="ECO:0000313" key="2">
    <source>
        <dbReference type="Proteomes" id="UP000789525"/>
    </source>
</evidence>
<dbReference type="EMBL" id="CAJVPT010023167">
    <property type="protein sequence ID" value="CAG8663934.1"/>
    <property type="molecule type" value="Genomic_DNA"/>
</dbReference>
<gene>
    <name evidence="1" type="ORF">ACOLOM_LOCUS8691</name>
</gene>
<keyword evidence="2" id="KW-1185">Reference proteome</keyword>
<organism evidence="1 2">
    <name type="scientific">Acaulospora colombiana</name>
    <dbReference type="NCBI Taxonomy" id="27376"/>
    <lineage>
        <taxon>Eukaryota</taxon>
        <taxon>Fungi</taxon>
        <taxon>Fungi incertae sedis</taxon>
        <taxon>Mucoromycota</taxon>
        <taxon>Glomeromycotina</taxon>
        <taxon>Glomeromycetes</taxon>
        <taxon>Diversisporales</taxon>
        <taxon>Acaulosporaceae</taxon>
        <taxon>Acaulospora</taxon>
    </lineage>
</organism>
<evidence type="ECO:0000313" key="1">
    <source>
        <dbReference type="EMBL" id="CAG8663934.1"/>
    </source>
</evidence>